<sequence length="544" mass="63233">MEILDLFLPATNRFATEYTAQNLNIQQHFHYSYQSLGDYQRRLNELNNRTFMRNELVDHIAEFMNRYPSSDHVIKSLDKLRQDNSVVVIGGQQAGILTGPLYTIHKIISIVHFAKQKELELKVPVIPVFWIAGEDHDYDEVNHIFMDKRNKLEKWTYPERVFDKRMVSDISINKEIALSWVKEIIETLGETEHTKNLVHMLETAIKGSDTFVDFFAFVVMELFKDEGLLIIDSGNKQLRKLEKDIFIRQIDHASQITSEVKSQQEALHKEDFPRTIDITNQAANLFYYDEVNHERVLLEFSQDTESFSGKNGSISFTKAELLEIASETPEKLSNNVVTRPLSQEWLFPTLAFIAGPGEISYWAELKKSFELFGMKMPPIVPRMNITLLERNIESDLQDLELDLQDVLVNGTKKSINEFLGSVRDQDLNILFTRTKEQLLSIYGEIEEKSTDQYRGLLPLLKKNEALLLKQIGFMEGKFEEALKLKHTVVLEKFDRIDRSLKPAGAPQERMWNVLYYLNKYGLDFLNEILKLNWEFNGSHKVVKL</sequence>
<comment type="caution">
    <text evidence="5">The sequence shown here is derived from an EMBL/GenBank/DDBJ whole genome shotgun (WGS) entry which is preliminary data.</text>
</comment>
<dbReference type="NCBIfam" id="TIGR03998">
    <property type="entry name" value="thiol_BshC"/>
    <property type="match status" value="1"/>
</dbReference>
<dbReference type="Pfam" id="PF10079">
    <property type="entry name" value="Rossmann-like_BshC"/>
    <property type="match status" value="1"/>
</dbReference>
<dbReference type="InterPro" id="IPR011199">
    <property type="entry name" value="Bacillithiol_biosynth_BshC"/>
</dbReference>
<organism evidence="5 6">
    <name type="scientific">Cytobacillus spartinae</name>
    <dbReference type="NCBI Taxonomy" id="3299023"/>
    <lineage>
        <taxon>Bacteria</taxon>
        <taxon>Bacillati</taxon>
        <taxon>Bacillota</taxon>
        <taxon>Bacilli</taxon>
        <taxon>Bacillales</taxon>
        <taxon>Bacillaceae</taxon>
        <taxon>Cytobacillus</taxon>
    </lineage>
</organism>
<reference evidence="5 6" key="1">
    <citation type="submission" date="2024-08" db="EMBL/GenBank/DDBJ databases">
        <title>Two novel Cytobacillus novel species.</title>
        <authorList>
            <person name="Liu G."/>
        </authorList>
    </citation>
    <scope>NUCLEOTIDE SEQUENCE [LARGE SCALE GENOMIC DNA]</scope>
    <source>
        <strain evidence="5 6">FJAT-54145</strain>
    </source>
</reference>
<proteinExistence type="inferred from homology"/>
<evidence type="ECO:0000313" key="6">
    <source>
        <dbReference type="Proteomes" id="UP001601059"/>
    </source>
</evidence>
<evidence type="ECO:0000313" key="5">
    <source>
        <dbReference type="EMBL" id="MFE8703638.1"/>
    </source>
</evidence>
<name>A0ABW6KLB7_9BACI</name>
<dbReference type="PIRSF" id="PIRSF012535">
    <property type="entry name" value="UCP012535"/>
    <property type="match status" value="1"/>
</dbReference>
<dbReference type="RefSeq" id="WP_389364343.1">
    <property type="nucleotide sequence ID" value="NZ_JBIACK010000018.1"/>
</dbReference>
<feature type="domain" description="Bacillithiol biosynthesis BshC N-terminal Rossmann-like" evidence="3">
    <location>
        <begin position="1"/>
        <end position="383"/>
    </location>
</feature>
<dbReference type="Proteomes" id="UP001601059">
    <property type="component" value="Unassembled WGS sequence"/>
</dbReference>
<evidence type="ECO:0000259" key="3">
    <source>
        <dbReference type="Pfam" id="PF10079"/>
    </source>
</evidence>
<dbReference type="InterPro" id="IPR055399">
    <property type="entry name" value="CC_BshC"/>
</dbReference>
<dbReference type="Pfam" id="PF24850">
    <property type="entry name" value="CC_BshC"/>
    <property type="match status" value="1"/>
</dbReference>
<protein>
    <recommendedName>
        <fullName evidence="2">Putative cysteine ligase BshC</fullName>
        <ecNumber evidence="2">6.-.-.-</ecNumber>
    </recommendedName>
</protein>
<dbReference type="EC" id="6.-.-.-" evidence="2"/>
<keyword evidence="6" id="KW-1185">Reference proteome</keyword>
<dbReference type="EMBL" id="JBIACK010000018">
    <property type="protein sequence ID" value="MFE8703638.1"/>
    <property type="molecule type" value="Genomic_DNA"/>
</dbReference>
<keyword evidence="1 2" id="KW-0436">Ligase</keyword>
<dbReference type="HAMAP" id="MF_01867">
    <property type="entry name" value="BshC"/>
    <property type="match status" value="1"/>
</dbReference>
<gene>
    <name evidence="2 5" type="primary">bshC</name>
    <name evidence="5" type="ORF">ACFYKX_24020</name>
</gene>
<evidence type="ECO:0000256" key="2">
    <source>
        <dbReference type="HAMAP-Rule" id="MF_01867"/>
    </source>
</evidence>
<comment type="function">
    <text evidence="2">Involved in bacillithiol (BSH) biosynthesis. May catalyze the last step of the pathway, the addition of cysteine to glucosamine malate (GlcN-Mal) to generate BSH.</text>
</comment>
<comment type="similarity">
    <text evidence="2">Belongs to the BshC family.</text>
</comment>
<accession>A0ABW6KLB7</accession>
<evidence type="ECO:0000256" key="1">
    <source>
        <dbReference type="ARBA" id="ARBA00022598"/>
    </source>
</evidence>
<dbReference type="InterPro" id="IPR055398">
    <property type="entry name" value="Rossmann-like_BshC"/>
</dbReference>
<feature type="domain" description="Bacillithiol biosynthesis BshC C-terminal coiled-coil" evidence="4">
    <location>
        <begin position="385"/>
        <end position="544"/>
    </location>
</feature>
<evidence type="ECO:0000259" key="4">
    <source>
        <dbReference type="Pfam" id="PF24850"/>
    </source>
</evidence>